<accession>S9UZY2</accession>
<evidence type="ECO:0000313" key="2">
    <source>
        <dbReference type="EMBL" id="EPY16070.1"/>
    </source>
</evidence>
<protein>
    <submittedName>
        <fullName evidence="2">Uncharacterized protein</fullName>
    </submittedName>
</protein>
<dbReference type="Proteomes" id="UP000015354">
    <property type="component" value="Unassembled WGS sequence"/>
</dbReference>
<sequence length="441" mass="49437">MHADAAPRLGAGRRRHDRAQLHLRDARAEGGDAREARGGLAPLAPHGRPPSAGGRVRHRQVGVEGLRRIRRELIRKPQHKGVAVRVEMRRQRSRRLGAGVRRIEVHDVHLVVPPLHLHLRGGLNLDVDGRIPTGGAIRARLGGQRQPHALPQLRRPALQRVHDGRVVAGQHRVLQRNPHTPGGQRTRALRFRDSGGGHAEVHVELEIRRRGVAGEEAVLEPEGLAEGDAALRQGARRLVRRVQRQHGRQRPVEGLLIRRVRCATARVRRQQDGRRRHGREAAARPRLQLEGGVAAALLRQLQCQLQHRPGGVRVRVGRRRALAARPQQVLLEAVHLPAECLQLLSQLRLDAPRVVGWRATVGRRIGEGAHEVLEPCELRQHGNELLHIALQEVAALPYPQYRLRLEEELLRVVATVVEGARVRPLDRRTVGRGQHNHVDRQ</sequence>
<keyword evidence="3" id="KW-1185">Reference proteome</keyword>
<gene>
    <name evidence="2" type="ORF">STCU_11568</name>
</gene>
<evidence type="ECO:0000313" key="3">
    <source>
        <dbReference type="Proteomes" id="UP000015354"/>
    </source>
</evidence>
<name>S9UZY2_9TRYP</name>
<evidence type="ECO:0000256" key="1">
    <source>
        <dbReference type="SAM" id="MobiDB-lite"/>
    </source>
</evidence>
<feature type="region of interest" description="Disordered" evidence="1">
    <location>
        <begin position="25"/>
        <end position="60"/>
    </location>
</feature>
<organism evidence="2 3">
    <name type="scientific">Strigomonas culicis</name>
    <dbReference type="NCBI Taxonomy" id="28005"/>
    <lineage>
        <taxon>Eukaryota</taxon>
        <taxon>Discoba</taxon>
        <taxon>Euglenozoa</taxon>
        <taxon>Kinetoplastea</taxon>
        <taxon>Metakinetoplastina</taxon>
        <taxon>Trypanosomatida</taxon>
        <taxon>Trypanosomatidae</taxon>
        <taxon>Strigomonadinae</taxon>
        <taxon>Strigomonas</taxon>
    </lineage>
</organism>
<dbReference type="EMBL" id="ATMH01011555">
    <property type="protein sequence ID" value="EPY16070.1"/>
    <property type="molecule type" value="Genomic_DNA"/>
</dbReference>
<proteinExistence type="predicted"/>
<feature type="compositionally biased region" description="Basic and acidic residues" evidence="1">
    <location>
        <begin position="25"/>
        <end position="37"/>
    </location>
</feature>
<reference evidence="2 3" key="1">
    <citation type="journal article" date="2013" name="PLoS ONE">
        <title>Predicting the Proteins of Angomonas deanei, Strigomonas culicis and Their Respective Endosymbionts Reveals New Aspects of the Trypanosomatidae Family.</title>
        <authorList>
            <person name="Motta M.C."/>
            <person name="Martins A.C."/>
            <person name="de Souza S.S."/>
            <person name="Catta-Preta C.M."/>
            <person name="Silva R."/>
            <person name="Klein C.C."/>
            <person name="de Almeida L.G."/>
            <person name="de Lima Cunha O."/>
            <person name="Ciapina L.P."/>
            <person name="Brocchi M."/>
            <person name="Colabardini A.C."/>
            <person name="de Araujo Lima B."/>
            <person name="Machado C.R."/>
            <person name="de Almeida Soares C.M."/>
            <person name="Probst C.M."/>
            <person name="de Menezes C.B."/>
            <person name="Thompson C.E."/>
            <person name="Bartholomeu D.C."/>
            <person name="Gradia D.F."/>
            <person name="Pavoni D.P."/>
            <person name="Grisard E.C."/>
            <person name="Fantinatti-Garboggini F."/>
            <person name="Marchini F.K."/>
            <person name="Rodrigues-Luiz G.F."/>
            <person name="Wagner G."/>
            <person name="Goldman G.H."/>
            <person name="Fietto J.L."/>
            <person name="Elias M.C."/>
            <person name="Goldman M.H."/>
            <person name="Sagot M.F."/>
            <person name="Pereira M."/>
            <person name="Stoco P.H."/>
            <person name="de Mendonca-Neto R.P."/>
            <person name="Teixeira S.M."/>
            <person name="Maciel T.E."/>
            <person name="de Oliveira Mendes T.A."/>
            <person name="Urmenyi T.P."/>
            <person name="de Souza W."/>
            <person name="Schenkman S."/>
            <person name="de Vasconcelos A.T."/>
        </authorList>
    </citation>
    <scope>NUCLEOTIDE SEQUENCE [LARGE SCALE GENOMIC DNA]</scope>
</reference>
<dbReference type="AlphaFoldDB" id="S9UZY2"/>
<comment type="caution">
    <text evidence="2">The sequence shown here is derived from an EMBL/GenBank/DDBJ whole genome shotgun (WGS) entry which is preliminary data.</text>
</comment>